<dbReference type="STRING" id="1798409.A3I24_02765"/>
<feature type="active site" description="Proton acceptor" evidence="1">
    <location>
        <position position="181"/>
    </location>
</feature>
<evidence type="ECO:0000256" key="1">
    <source>
        <dbReference type="PIRSR" id="PIRSR000390-1"/>
    </source>
</evidence>
<comment type="caution">
    <text evidence="4">The sequence shown here is derived from an EMBL/GenBank/DDBJ whole genome shotgun (WGS) entry which is preliminary data.</text>
</comment>
<dbReference type="GO" id="GO:0008483">
    <property type="term" value="F:transaminase activity"/>
    <property type="evidence" value="ECO:0007669"/>
    <property type="project" value="TreeGrafter"/>
</dbReference>
<comment type="similarity">
    <text evidence="3">Belongs to the DegT/DnrJ/EryC1 family.</text>
</comment>
<evidence type="ECO:0000313" key="5">
    <source>
        <dbReference type="Proteomes" id="UP000177690"/>
    </source>
</evidence>
<dbReference type="InterPro" id="IPR015421">
    <property type="entry name" value="PyrdxlP-dep_Trfase_major"/>
</dbReference>
<dbReference type="Pfam" id="PF01041">
    <property type="entry name" value="DegT_DnrJ_EryC1"/>
    <property type="match status" value="1"/>
</dbReference>
<dbReference type="InterPro" id="IPR015424">
    <property type="entry name" value="PyrdxlP-dep_Trfase"/>
</dbReference>
<dbReference type="CDD" id="cd00616">
    <property type="entry name" value="AHBA_syn"/>
    <property type="match status" value="1"/>
</dbReference>
<feature type="modified residue" description="N6-(pyridoxal phosphate)lysine" evidence="2">
    <location>
        <position position="181"/>
    </location>
</feature>
<dbReference type="Proteomes" id="UP000177690">
    <property type="component" value="Unassembled WGS sequence"/>
</dbReference>
<dbReference type="GO" id="GO:0000271">
    <property type="term" value="P:polysaccharide biosynthetic process"/>
    <property type="evidence" value="ECO:0007669"/>
    <property type="project" value="TreeGrafter"/>
</dbReference>
<dbReference type="Gene3D" id="3.40.640.10">
    <property type="entry name" value="Type I PLP-dependent aspartate aminotransferase-like (Major domain)"/>
    <property type="match status" value="1"/>
</dbReference>
<protein>
    <submittedName>
        <fullName evidence="4">Uncharacterized protein</fullName>
    </submittedName>
</protein>
<sequence>MILTAGPSISQKEIDYVLDAVKTGWNFHWSDYLRKFEKALAAYEGTEHALAVSHGTAALHLALAVFGVGPGDEVIVPDLTYVACSNVVRYLGAKPVFADVDRETWCLDPKSVEKLITSKTKAIMPVWMYGNAPDMDAIMAIAKKHKLYVIEDSCPALGTTYKNKKAGSIGDVGAFSFQGAKIAVMGEGGGFVTNRKDFMDQAMSLYDHGRDENRQFWAKQFGYMYELSGVQAALGLAQVERIEELVAKKRQIFKWYFDRLSSIKYFSLNKELPGVCSNMWMPSIVLHKDAPISRDDLRVELKKRMIDTRPFFFPITMFPIYEDKQAAVRNPNAYYLSANGLNLPSGFERTEEDVDYIASHIKDILGV</sequence>
<dbReference type="EMBL" id="MHJL01000030">
    <property type="protein sequence ID" value="OGY67111.1"/>
    <property type="molecule type" value="Genomic_DNA"/>
</dbReference>
<dbReference type="GO" id="GO:0030170">
    <property type="term" value="F:pyridoxal phosphate binding"/>
    <property type="evidence" value="ECO:0007669"/>
    <property type="project" value="TreeGrafter"/>
</dbReference>
<evidence type="ECO:0000313" key="4">
    <source>
        <dbReference type="EMBL" id="OGY67111.1"/>
    </source>
</evidence>
<evidence type="ECO:0000256" key="3">
    <source>
        <dbReference type="RuleBase" id="RU004508"/>
    </source>
</evidence>
<gene>
    <name evidence="4" type="ORF">A3I24_02765</name>
</gene>
<dbReference type="AlphaFoldDB" id="A0A1G1ZRL4"/>
<dbReference type="Gene3D" id="3.90.1150.10">
    <property type="entry name" value="Aspartate Aminotransferase, domain 1"/>
    <property type="match status" value="1"/>
</dbReference>
<dbReference type="PIRSF" id="PIRSF000390">
    <property type="entry name" value="PLP_StrS"/>
    <property type="match status" value="1"/>
</dbReference>
<proteinExistence type="inferred from homology"/>
<dbReference type="SUPFAM" id="SSF53383">
    <property type="entry name" value="PLP-dependent transferases"/>
    <property type="match status" value="1"/>
</dbReference>
<dbReference type="PANTHER" id="PTHR30244:SF34">
    <property type="entry name" value="DTDP-4-AMINO-4,6-DIDEOXYGALACTOSE TRANSAMINASE"/>
    <property type="match status" value="1"/>
</dbReference>
<organism evidence="4 5">
    <name type="scientific">Candidatus Harrisonbacteria bacterium RIFCSPLOWO2_02_FULL_41_13b</name>
    <dbReference type="NCBI Taxonomy" id="1798409"/>
    <lineage>
        <taxon>Bacteria</taxon>
        <taxon>Candidatus Harrisoniibacteriota</taxon>
    </lineage>
</organism>
<dbReference type="InterPro" id="IPR000653">
    <property type="entry name" value="DegT/StrS_aminotransferase"/>
</dbReference>
<dbReference type="InterPro" id="IPR015422">
    <property type="entry name" value="PyrdxlP-dep_Trfase_small"/>
</dbReference>
<dbReference type="PANTHER" id="PTHR30244">
    <property type="entry name" value="TRANSAMINASE"/>
    <property type="match status" value="1"/>
</dbReference>
<name>A0A1G1ZRL4_9BACT</name>
<reference evidence="4 5" key="1">
    <citation type="journal article" date="2016" name="Nat. Commun.">
        <title>Thousands of microbial genomes shed light on interconnected biogeochemical processes in an aquifer system.</title>
        <authorList>
            <person name="Anantharaman K."/>
            <person name="Brown C.T."/>
            <person name="Hug L.A."/>
            <person name="Sharon I."/>
            <person name="Castelle C.J."/>
            <person name="Probst A.J."/>
            <person name="Thomas B.C."/>
            <person name="Singh A."/>
            <person name="Wilkins M.J."/>
            <person name="Karaoz U."/>
            <person name="Brodie E.L."/>
            <person name="Williams K.H."/>
            <person name="Hubbard S.S."/>
            <person name="Banfield J.F."/>
        </authorList>
    </citation>
    <scope>NUCLEOTIDE SEQUENCE [LARGE SCALE GENOMIC DNA]</scope>
</reference>
<evidence type="ECO:0000256" key="2">
    <source>
        <dbReference type="PIRSR" id="PIRSR000390-2"/>
    </source>
</evidence>
<keyword evidence="2 3" id="KW-0663">Pyridoxal phosphate</keyword>
<accession>A0A1G1ZRL4</accession>